<evidence type="ECO:0000256" key="6">
    <source>
        <dbReference type="ARBA" id="ARBA00023136"/>
    </source>
</evidence>
<keyword evidence="6 7" id="KW-0472">Membrane</keyword>
<evidence type="ECO:0000256" key="7">
    <source>
        <dbReference type="SAM" id="Phobius"/>
    </source>
</evidence>
<sequence>MEALLFISIVICAMFQCTSSSWINTTITDQVQAKRKYSLKISHPGIIVLYTNVRSQSMSMNYTLLCEEQCTITMKVAANDKTLVDLRLKDEIIQCGNKSSEIEKRNNSVSDEFSYYHDGSISLRMSGKRLGRTFISFNLYNLSSTDEILVGKQKFPLIVLRKEEPASEIFKSMMYIVMVIVNFGFGCKTNLQAVKETYRRPIAPVIGISCQLLLMPMIGYGIAKLVTPGEPYISLGIFIVSCCPGGGLSNIFSYLLGGDISLSVSLTVVSIMLSFGTMPLWLFTLGREFSTRAETEMPYLEVVTTLLILLIPLLIGVFIQYKLTRVHKFILKILLPITIVSVILLVVIGLYSNWYIFEMFNAKIFLPASILPLSGNIISGLISWIARLPWTCVKTIAIETGLQNTGIAILVIMFAFPQPEGLIAVVVPLATGIITQLPLIAVSIPYLIYTRCNGKRDEPESANEEVDKNSSK</sequence>
<feature type="transmembrane region" description="Helical" evidence="7">
    <location>
        <begin position="262"/>
        <end position="282"/>
    </location>
</feature>
<dbReference type="OrthoDB" id="203097at2759"/>
<feature type="transmembrane region" description="Helical" evidence="7">
    <location>
        <begin position="333"/>
        <end position="352"/>
    </location>
</feature>
<reference evidence="9 10" key="1">
    <citation type="submission" date="2020-06" db="EMBL/GenBank/DDBJ databases">
        <authorList>
            <person name="Li R."/>
            <person name="Bekaert M."/>
        </authorList>
    </citation>
    <scope>NUCLEOTIDE SEQUENCE [LARGE SCALE GENOMIC DNA]</scope>
    <source>
        <strain evidence="10">wild</strain>
    </source>
</reference>
<evidence type="ECO:0000256" key="2">
    <source>
        <dbReference type="ARBA" id="ARBA00006528"/>
    </source>
</evidence>
<accession>A0A6J8CL63</accession>
<name>A0A6J8CL63_MYTCO</name>
<keyword evidence="5 7" id="KW-1133">Transmembrane helix</keyword>
<feature type="transmembrane region" description="Helical" evidence="7">
    <location>
        <begin position="396"/>
        <end position="416"/>
    </location>
</feature>
<keyword evidence="8" id="KW-0732">Signal</keyword>
<evidence type="ECO:0000256" key="8">
    <source>
        <dbReference type="SAM" id="SignalP"/>
    </source>
</evidence>
<dbReference type="InterPro" id="IPR004710">
    <property type="entry name" value="Bilac:Na_transpt"/>
</dbReference>
<dbReference type="GO" id="GO:0015293">
    <property type="term" value="F:symporter activity"/>
    <property type="evidence" value="ECO:0007669"/>
    <property type="project" value="UniProtKB-KW"/>
</dbReference>
<feature type="transmembrane region" description="Helical" evidence="7">
    <location>
        <begin position="364"/>
        <end position="384"/>
    </location>
</feature>
<dbReference type="InterPro" id="IPR038770">
    <property type="entry name" value="Na+/solute_symporter_sf"/>
</dbReference>
<evidence type="ECO:0000256" key="5">
    <source>
        <dbReference type="ARBA" id="ARBA00022989"/>
    </source>
</evidence>
<feature type="transmembrane region" description="Helical" evidence="7">
    <location>
        <begin position="235"/>
        <end position="255"/>
    </location>
</feature>
<evidence type="ECO:0000313" key="9">
    <source>
        <dbReference type="EMBL" id="CAC5396306.1"/>
    </source>
</evidence>
<evidence type="ECO:0000256" key="3">
    <source>
        <dbReference type="ARBA" id="ARBA00022692"/>
    </source>
</evidence>
<comment type="similarity">
    <text evidence="2">Belongs to the bile acid:sodium symporter (BASS) (TC 2.A.28) family.</text>
</comment>
<proteinExistence type="inferred from homology"/>
<evidence type="ECO:0000313" key="10">
    <source>
        <dbReference type="Proteomes" id="UP000507470"/>
    </source>
</evidence>
<protein>
    <submittedName>
        <fullName evidence="9">SLC10A3_5</fullName>
    </submittedName>
</protein>
<dbReference type="AlphaFoldDB" id="A0A6J8CL63"/>
<keyword evidence="4" id="KW-0813">Transport</keyword>
<feature type="transmembrane region" description="Helical" evidence="7">
    <location>
        <begin position="302"/>
        <end position="321"/>
    </location>
</feature>
<evidence type="ECO:0000256" key="1">
    <source>
        <dbReference type="ARBA" id="ARBA00004141"/>
    </source>
</evidence>
<dbReference type="Proteomes" id="UP000507470">
    <property type="component" value="Unassembled WGS sequence"/>
</dbReference>
<dbReference type="PANTHER" id="PTHR10361:SF28">
    <property type="entry name" value="P3 PROTEIN-RELATED"/>
    <property type="match status" value="1"/>
</dbReference>
<feature type="signal peptide" evidence="8">
    <location>
        <begin position="1"/>
        <end position="20"/>
    </location>
</feature>
<evidence type="ECO:0000256" key="4">
    <source>
        <dbReference type="ARBA" id="ARBA00022847"/>
    </source>
</evidence>
<comment type="subcellular location">
    <subcellularLocation>
        <location evidence="1">Membrane</location>
        <topology evidence="1">Multi-pass membrane protein</topology>
    </subcellularLocation>
</comment>
<dbReference type="PANTHER" id="PTHR10361">
    <property type="entry name" value="SODIUM-BILE ACID COTRANSPORTER"/>
    <property type="match status" value="1"/>
</dbReference>
<dbReference type="GO" id="GO:0016020">
    <property type="term" value="C:membrane"/>
    <property type="evidence" value="ECO:0007669"/>
    <property type="project" value="UniProtKB-SubCell"/>
</dbReference>
<dbReference type="EMBL" id="CACVKT020005608">
    <property type="protein sequence ID" value="CAC5396306.1"/>
    <property type="molecule type" value="Genomic_DNA"/>
</dbReference>
<dbReference type="InterPro" id="IPR002657">
    <property type="entry name" value="BilAc:Na_symport/Acr3"/>
</dbReference>
<keyword evidence="3 7" id="KW-0812">Transmembrane</keyword>
<keyword evidence="4" id="KW-0769">Symport</keyword>
<feature type="transmembrane region" description="Helical" evidence="7">
    <location>
        <begin position="172"/>
        <end position="191"/>
    </location>
</feature>
<dbReference type="Gene3D" id="1.20.1530.20">
    <property type="match status" value="1"/>
</dbReference>
<feature type="transmembrane region" description="Helical" evidence="7">
    <location>
        <begin position="203"/>
        <end position="223"/>
    </location>
</feature>
<feature type="chain" id="PRO_5026846306" evidence="8">
    <location>
        <begin position="21"/>
        <end position="472"/>
    </location>
</feature>
<gene>
    <name evidence="9" type="ORF">MCOR_30881</name>
</gene>
<keyword evidence="10" id="KW-1185">Reference proteome</keyword>
<dbReference type="Pfam" id="PF01758">
    <property type="entry name" value="SBF"/>
    <property type="match status" value="1"/>
</dbReference>
<feature type="transmembrane region" description="Helical" evidence="7">
    <location>
        <begin position="422"/>
        <end position="449"/>
    </location>
</feature>
<organism evidence="9 10">
    <name type="scientific">Mytilus coruscus</name>
    <name type="common">Sea mussel</name>
    <dbReference type="NCBI Taxonomy" id="42192"/>
    <lineage>
        <taxon>Eukaryota</taxon>
        <taxon>Metazoa</taxon>
        <taxon>Spiralia</taxon>
        <taxon>Lophotrochozoa</taxon>
        <taxon>Mollusca</taxon>
        <taxon>Bivalvia</taxon>
        <taxon>Autobranchia</taxon>
        <taxon>Pteriomorphia</taxon>
        <taxon>Mytilida</taxon>
        <taxon>Mytiloidea</taxon>
        <taxon>Mytilidae</taxon>
        <taxon>Mytilinae</taxon>
        <taxon>Mytilus</taxon>
    </lineage>
</organism>